<dbReference type="PROSITE" id="PS00028">
    <property type="entry name" value="ZINC_FINGER_C2H2_1"/>
    <property type="match status" value="2"/>
</dbReference>
<dbReference type="Proteomes" id="UP001652625">
    <property type="component" value="Chromosome 15"/>
</dbReference>
<feature type="domain" description="C2H2-type" evidence="2">
    <location>
        <begin position="62"/>
        <end position="85"/>
    </location>
</feature>
<dbReference type="Gene3D" id="3.30.160.60">
    <property type="entry name" value="Classic Zinc Finger"/>
    <property type="match status" value="1"/>
</dbReference>
<sequence>MSSNDCEASYAEKEVEKLKLSPEISLFFEFVIYPYFVLQSSLFNPLTSLSDAQLCLMKTPSFTCSTCMRSFSRKDSLKRHTLLMHKAIFADNQCRDKRTPCYYKNCNQVFFQKIKLIKHVEEYHKGKFSTETYEFSSESEFLTWKEKEEIDNYVFFSKQTGSKQSSKETKTSYFICQVDGHSKPHRSAKEPPRKTNKRYFRGSVKSEAFCPARMIVNMKKNGTTNVCFIKTHNHTISITNTMYQPIPDNVKNNISAKLSIGVPVNQVYHDLRESFGERENRVNGNNIVLTKSNLLTKKNISDINRVIKKGCQLDPDDSTSTYLLIQKLMCEEFNSILVYKTQGHSAIIGPKVYDDIDINKDLFVIAIQTKQQLAMFEKHGAEIVCIDSTHSTNQYAFPLVTLLVHDDFKRGYPVAFFISNHSDEQTITPFLEEIKKRCTNPVRVNAVMTDDDCSSWNAFSKVFGDTHHLLCKWHVKRAWRSKLRLVGTAHLQEEIYQILETMIDEKDPIVFTSIINGFVKTYEKICPNFINYFVTYYASRHEKWASFRNFQHADTDTNMLLESFHNKLKTVYMDRRPNKRLDNLIKVLLKIKEDDY</sequence>
<keyword evidence="1" id="KW-0863">Zinc-finger</keyword>
<reference evidence="4" key="1">
    <citation type="submission" date="2025-08" db="UniProtKB">
        <authorList>
            <consortium name="RefSeq"/>
        </authorList>
    </citation>
    <scope>IDENTIFICATION</scope>
</reference>
<evidence type="ECO:0000313" key="4">
    <source>
        <dbReference type="RefSeq" id="XP_065675890.1"/>
    </source>
</evidence>
<evidence type="ECO:0000259" key="2">
    <source>
        <dbReference type="PROSITE" id="PS50157"/>
    </source>
</evidence>
<dbReference type="InterPro" id="IPR048324">
    <property type="entry name" value="ZSWIM1-3_RNaseH-like"/>
</dbReference>
<organism evidence="3 4">
    <name type="scientific">Hydra vulgaris</name>
    <name type="common">Hydra</name>
    <name type="synonym">Hydra attenuata</name>
    <dbReference type="NCBI Taxonomy" id="6087"/>
    <lineage>
        <taxon>Eukaryota</taxon>
        <taxon>Metazoa</taxon>
        <taxon>Cnidaria</taxon>
        <taxon>Hydrozoa</taxon>
        <taxon>Hydroidolina</taxon>
        <taxon>Anthoathecata</taxon>
        <taxon>Aplanulata</taxon>
        <taxon>Hydridae</taxon>
        <taxon>Hydra</taxon>
    </lineage>
</organism>
<keyword evidence="1" id="KW-0479">Metal-binding</keyword>
<dbReference type="InterPro" id="IPR013087">
    <property type="entry name" value="Znf_C2H2_type"/>
</dbReference>
<dbReference type="SMART" id="SM00355">
    <property type="entry name" value="ZnF_C2H2"/>
    <property type="match status" value="2"/>
</dbReference>
<keyword evidence="1" id="KW-0862">Zinc</keyword>
<protein>
    <submittedName>
        <fullName evidence="4">Uncharacterized protein LOC136092099</fullName>
    </submittedName>
</protein>
<dbReference type="PANTHER" id="PTHR33936">
    <property type="entry name" value="PROTEIN CBG17840"/>
    <property type="match status" value="1"/>
</dbReference>
<proteinExistence type="predicted"/>
<dbReference type="InterPro" id="IPR036236">
    <property type="entry name" value="Znf_C2H2_sf"/>
</dbReference>
<dbReference type="GeneID" id="136092099"/>
<evidence type="ECO:0000256" key="1">
    <source>
        <dbReference type="PROSITE-ProRule" id="PRU00042"/>
    </source>
</evidence>
<dbReference type="SUPFAM" id="SSF57667">
    <property type="entry name" value="beta-beta-alpha zinc fingers"/>
    <property type="match status" value="1"/>
</dbReference>
<dbReference type="PROSITE" id="PS50157">
    <property type="entry name" value="ZINC_FINGER_C2H2_2"/>
    <property type="match status" value="1"/>
</dbReference>
<evidence type="ECO:0000313" key="3">
    <source>
        <dbReference type="Proteomes" id="UP001652625"/>
    </source>
</evidence>
<dbReference type="PANTHER" id="PTHR33936:SF25">
    <property type="entry name" value="C2H2-TYPE DOMAIN-CONTAINING PROTEIN"/>
    <property type="match status" value="1"/>
</dbReference>
<keyword evidence="3" id="KW-1185">Reference proteome</keyword>
<dbReference type="InterPro" id="IPR052797">
    <property type="entry name" value="RegFact_GeneExpr_CellDeath"/>
</dbReference>
<gene>
    <name evidence="4" type="primary">LOC136092099</name>
</gene>
<dbReference type="Pfam" id="PF21056">
    <property type="entry name" value="ZSWIM1-3_RNaseH-like"/>
    <property type="match status" value="1"/>
</dbReference>
<dbReference type="RefSeq" id="XP_065675890.1">
    <property type="nucleotide sequence ID" value="XM_065819818.1"/>
</dbReference>
<name>A0ABM4DMV0_HYDVU</name>
<accession>A0ABM4DMV0</accession>